<evidence type="ECO:0000313" key="1">
    <source>
        <dbReference type="EMBL" id="KIK36687.1"/>
    </source>
</evidence>
<dbReference type="HOGENOM" id="CLU_2967556_0_0_1"/>
<gene>
    <name evidence="1" type="ORF">CY34DRAFT_811095</name>
</gene>
<organism evidence="1 2">
    <name type="scientific">Suillus luteus UH-Slu-Lm8-n1</name>
    <dbReference type="NCBI Taxonomy" id="930992"/>
    <lineage>
        <taxon>Eukaryota</taxon>
        <taxon>Fungi</taxon>
        <taxon>Dikarya</taxon>
        <taxon>Basidiomycota</taxon>
        <taxon>Agaricomycotina</taxon>
        <taxon>Agaricomycetes</taxon>
        <taxon>Agaricomycetidae</taxon>
        <taxon>Boletales</taxon>
        <taxon>Suillineae</taxon>
        <taxon>Suillaceae</taxon>
        <taxon>Suillus</taxon>
    </lineage>
</organism>
<evidence type="ECO:0000313" key="2">
    <source>
        <dbReference type="Proteomes" id="UP000054485"/>
    </source>
</evidence>
<dbReference type="EMBL" id="KN835507">
    <property type="protein sequence ID" value="KIK36687.1"/>
    <property type="molecule type" value="Genomic_DNA"/>
</dbReference>
<keyword evidence="2" id="KW-1185">Reference proteome</keyword>
<name>A0A0D0AQX7_9AGAM</name>
<proteinExistence type="predicted"/>
<dbReference type="InParanoid" id="A0A0D0AQX7"/>
<accession>A0A0D0AQX7</accession>
<feature type="non-terminal residue" evidence="1">
    <location>
        <position position="60"/>
    </location>
</feature>
<reference evidence="1 2" key="1">
    <citation type="submission" date="2014-04" db="EMBL/GenBank/DDBJ databases">
        <authorList>
            <consortium name="DOE Joint Genome Institute"/>
            <person name="Kuo A."/>
            <person name="Ruytinx J."/>
            <person name="Rineau F."/>
            <person name="Colpaert J."/>
            <person name="Kohler A."/>
            <person name="Nagy L.G."/>
            <person name="Floudas D."/>
            <person name="Copeland A."/>
            <person name="Barry K.W."/>
            <person name="Cichocki N."/>
            <person name="Veneault-Fourrey C."/>
            <person name="LaButti K."/>
            <person name="Lindquist E.A."/>
            <person name="Lipzen A."/>
            <person name="Lundell T."/>
            <person name="Morin E."/>
            <person name="Murat C."/>
            <person name="Sun H."/>
            <person name="Tunlid A."/>
            <person name="Henrissat B."/>
            <person name="Grigoriev I.V."/>
            <person name="Hibbett D.S."/>
            <person name="Martin F."/>
            <person name="Nordberg H.P."/>
            <person name="Cantor M.N."/>
            <person name="Hua S.X."/>
        </authorList>
    </citation>
    <scope>NUCLEOTIDE SEQUENCE [LARGE SCALE GENOMIC DNA]</scope>
    <source>
        <strain evidence="1 2">UH-Slu-Lm8-n1</strain>
    </source>
</reference>
<dbReference type="Proteomes" id="UP000054485">
    <property type="component" value="Unassembled WGS sequence"/>
</dbReference>
<dbReference type="AlphaFoldDB" id="A0A0D0AQX7"/>
<protein>
    <submittedName>
        <fullName evidence="1">Uncharacterized protein</fullName>
    </submittedName>
</protein>
<sequence length="60" mass="6642">MTTTHSTSPSLLRNYVDSNVLSSISGHRAHTRGLLQILSITHMDGTFKTLRLDMKNSDLA</sequence>
<reference evidence="2" key="2">
    <citation type="submission" date="2015-01" db="EMBL/GenBank/DDBJ databases">
        <title>Evolutionary Origins and Diversification of the Mycorrhizal Mutualists.</title>
        <authorList>
            <consortium name="DOE Joint Genome Institute"/>
            <consortium name="Mycorrhizal Genomics Consortium"/>
            <person name="Kohler A."/>
            <person name="Kuo A."/>
            <person name="Nagy L.G."/>
            <person name="Floudas D."/>
            <person name="Copeland A."/>
            <person name="Barry K.W."/>
            <person name="Cichocki N."/>
            <person name="Veneault-Fourrey C."/>
            <person name="LaButti K."/>
            <person name="Lindquist E.A."/>
            <person name="Lipzen A."/>
            <person name="Lundell T."/>
            <person name="Morin E."/>
            <person name="Murat C."/>
            <person name="Riley R."/>
            <person name="Ohm R."/>
            <person name="Sun H."/>
            <person name="Tunlid A."/>
            <person name="Henrissat B."/>
            <person name="Grigoriev I.V."/>
            <person name="Hibbett D.S."/>
            <person name="Martin F."/>
        </authorList>
    </citation>
    <scope>NUCLEOTIDE SEQUENCE [LARGE SCALE GENOMIC DNA]</scope>
    <source>
        <strain evidence="2">UH-Slu-Lm8-n1</strain>
    </source>
</reference>